<dbReference type="GO" id="GO:0031410">
    <property type="term" value="C:cytoplasmic vesicle"/>
    <property type="evidence" value="ECO:0007669"/>
    <property type="project" value="UniProtKB-KW"/>
</dbReference>
<evidence type="ECO:0000256" key="4">
    <source>
        <dbReference type="ARBA" id="ARBA00023136"/>
    </source>
</evidence>
<evidence type="ECO:0000256" key="3">
    <source>
        <dbReference type="ARBA" id="ARBA00022989"/>
    </source>
</evidence>
<keyword evidence="3 6" id="KW-1133">Transmembrane helix</keyword>
<dbReference type="EMBL" id="HG937693">
    <property type="protein sequence ID" value="CDP34630.1"/>
    <property type="molecule type" value="Genomic_DNA"/>
</dbReference>
<keyword evidence="2" id="KW-0256">Endoplasmic reticulum</keyword>
<accession>A0A060T0J9</accession>
<evidence type="ECO:0000256" key="5">
    <source>
        <dbReference type="ARBA" id="ARBA00023329"/>
    </source>
</evidence>
<evidence type="ECO:0000256" key="2">
    <source>
        <dbReference type="ARBA" id="ARBA00022824"/>
    </source>
</evidence>
<sequence length="83" mass="9010">MADSAPVTTRPEVPLTVVRKLIFFTAAMIIAPVSCFFILQNVFNWGSIVSGGTAALVANIVLIGYVVAAFMEDTEEMKEKKTK</sequence>
<keyword evidence="5" id="KW-0968">Cytoplasmic vesicle</keyword>
<organism evidence="7">
    <name type="scientific">Blastobotrys adeninivorans</name>
    <name type="common">Yeast</name>
    <name type="synonym">Arxula adeninivorans</name>
    <dbReference type="NCBI Taxonomy" id="409370"/>
    <lineage>
        <taxon>Eukaryota</taxon>
        <taxon>Fungi</taxon>
        <taxon>Dikarya</taxon>
        <taxon>Ascomycota</taxon>
        <taxon>Saccharomycotina</taxon>
        <taxon>Dipodascomycetes</taxon>
        <taxon>Dipodascales</taxon>
        <taxon>Trichomonascaceae</taxon>
        <taxon>Blastobotrys</taxon>
    </lineage>
</organism>
<reference evidence="7" key="2">
    <citation type="submission" date="2014-06" db="EMBL/GenBank/DDBJ databases">
        <title>The complete genome of Blastobotrys (Arxula) adeninivorans LS3 - a yeast of biotechnological interest.</title>
        <authorList>
            <person name="Kunze G."/>
            <person name="Gaillardin C."/>
            <person name="Czernicka M."/>
            <person name="Durrens P."/>
            <person name="Martin T."/>
            <person name="Boer E."/>
            <person name="Gabaldon T."/>
            <person name="Cruz J."/>
            <person name="Talla E."/>
            <person name="Marck C."/>
            <person name="Goffeau A."/>
            <person name="Barbe V."/>
            <person name="Baret P."/>
            <person name="Baronian K."/>
            <person name="Beier S."/>
            <person name="Bleykasten C."/>
            <person name="Bode R."/>
            <person name="Casaregola S."/>
            <person name="Despons L."/>
            <person name="Fairhead C."/>
            <person name="Giersberg M."/>
            <person name="Gierski P."/>
            <person name="Hahnel U."/>
            <person name="Hartmann A."/>
            <person name="Jankowska D."/>
            <person name="Jubin C."/>
            <person name="Jung P."/>
            <person name="Lafontaine I."/>
            <person name="Leh-Louis V."/>
            <person name="Lemaire M."/>
            <person name="Marcet-Houben M."/>
            <person name="Mascher M."/>
            <person name="Morel G."/>
            <person name="Richard G.-F."/>
            <person name="Riechen J."/>
            <person name="Sacerdot C."/>
            <person name="Sarkar A."/>
            <person name="Savel G."/>
            <person name="Schacherer J."/>
            <person name="Sherman D."/>
            <person name="Straub M.-L."/>
            <person name="Stein N."/>
            <person name="Thierry A."/>
            <person name="Trautwein-Schult A."/>
            <person name="Westhof E."/>
            <person name="Worch S."/>
            <person name="Dujon B."/>
            <person name="Souciet J.-L."/>
            <person name="Wincker P."/>
            <person name="Scholz U."/>
            <person name="Neuveglise N."/>
        </authorList>
    </citation>
    <scope>NUCLEOTIDE SEQUENCE</scope>
    <source>
        <strain evidence="7">LS3</strain>
    </source>
</reference>
<keyword evidence="1 6" id="KW-0812">Transmembrane</keyword>
<proteinExistence type="predicted"/>
<reference evidence="7" key="1">
    <citation type="submission" date="2014-02" db="EMBL/GenBank/DDBJ databases">
        <authorList>
            <person name="Genoscope - CEA"/>
        </authorList>
    </citation>
    <scope>NUCLEOTIDE SEQUENCE</scope>
    <source>
        <strain evidence="7">LS3</strain>
    </source>
</reference>
<feature type="transmembrane region" description="Helical" evidence="6">
    <location>
        <begin position="45"/>
        <end position="71"/>
    </location>
</feature>
<evidence type="ECO:0000256" key="6">
    <source>
        <dbReference type="SAM" id="Phobius"/>
    </source>
</evidence>
<gene>
    <name evidence="7" type="ORF">GNLVRS02_ARAD1C16896g</name>
</gene>
<dbReference type="Pfam" id="PF09446">
    <property type="entry name" value="VMA21"/>
    <property type="match status" value="1"/>
</dbReference>
<feature type="transmembrane region" description="Helical" evidence="6">
    <location>
        <begin position="21"/>
        <end position="39"/>
    </location>
</feature>
<evidence type="ECO:0000313" key="7">
    <source>
        <dbReference type="EMBL" id="CDP34630.1"/>
    </source>
</evidence>
<name>A0A060T0J9_BLAAD</name>
<dbReference type="InterPro" id="IPR019013">
    <property type="entry name" value="Vma21"/>
</dbReference>
<keyword evidence="4 6" id="KW-0472">Membrane</keyword>
<protein>
    <submittedName>
        <fullName evidence="7">ARAD1C16896p</fullName>
    </submittedName>
</protein>
<evidence type="ECO:0000256" key="1">
    <source>
        <dbReference type="ARBA" id="ARBA00022692"/>
    </source>
</evidence>
<dbReference type="AlphaFoldDB" id="A0A060T0J9"/>
<dbReference type="PhylomeDB" id="A0A060T0J9"/>
<dbReference type="GO" id="GO:0070072">
    <property type="term" value="P:vacuolar proton-transporting V-type ATPase complex assembly"/>
    <property type="evidence" value="ECO:0007669"/>
    <property type="project" value="InterPro"/>
</dbReference>